<evidence type="ECO:0000313" key="2">
    <source>
        <dbReference type="Proteomes" id="UP000030653"/>
    </source>
</evidence>
<dbReference type="GeneID" id="63688462"/>
<dbReference type="AlphaFoldDB" id="M5FQL7"/>
<dbReference type="EMBL" id="JH795870">
    <property type="protein sequence ID" value="EJT99185.1"/>
    <property type="molecule type" value="Genomic_DNA"/>
</dbReference>
<protein>
    <submittedName>
        <fullName evidence="1">Uncharacterized protein</fullName>
    </submittedName>
</protein>
<keyword evidence="2" id="KW-1185">Reference proteome</keyword>
<organism evidence="1 2">
    <name type="scientific">Dacryopinax primogenitus (strain DJM 731)</name>
    <name type="common">Brown rot fungus</name>
    <dbReference type="NCBI Taxonomy" id="1858805"/>
    <lineage>
        <taxon>Eukaryota</taxon>
        <taxon>Fungi</taxon>
        <taxon>Dikarya</taxon>
        <taxon>Basidiomycota</taxon>
        <taxon>Agaricomycotina</taxon>
        <taxon>Dacrymycetes</taxon>
        <taxon>Dacrymycetales</taxon>
        <taxon>Dacrymycetaceae</taxon>
        <taxon>Dacryopinax</taxon>
    </lineage>
</organism>
<reference evidence="1 2" key="1">
    <citation type="journal article" date="2012" name="Science">
        <title>The Paleozoic origin of enzymatic lignin decomposition reconstructed from 31 fungal genomes.</title>
        <authorList>
            <person name="Floudas D."/>
            <person name="Binder M."/>
            <person name="Riley R."/>
            <person name="Barry K."/>
            <person name="Blanchette R.A."/>
            <person name="Henrissat B."/>
            <person name="Martinez A.T."/>
            <person name="Otillar R."/>
            <person name="Spatafora J.W."/>
            <person name="Yadav J.S."/>
            <person name="Aerts A."/>
            <person name="Benoit I."/>
            <person name="Boyd A."/>
            <person name="Carlson A."/>
            <person name="Copeland A."/>
            <person name="Coutinho P.M."/>
            <person name="de Vries R.P."/>
            <person name="Ferreira P."/>
            <person name="Findley K."/>
            <person name="Foster B."/>
            <person name="Gaskell J."/>
            <person name="Glotzer D."/>
            <person name="Gorecki P."/>
            <person name="Heitman J."/>
            <person name="Hesse C."/>
            <person name="Hori C."/>
            <person name="Igarashi K."/>
            <person name="Jurgens J.A."/>
            <person name="Kallen N."/>
            <person name="Kersten P."/>
            <person name="Kohler A."/>
            <person name="Kuees U."/>
            <person name="Kumar T.K.A."/>
            <person name="Kuo A."/>
            <person name="LaButti K."/>
            <person name="Larrondo L.F."/>
            <person name="Lindquist E."/>
            <person name="Ling A."/>
            <person name="Lombard V."/>
            <person name="Lucas S."/>
            <person name="Lundell T."/>
            <person name="Martin R."/>
            <person name="McLaughlin D.J."/>
            <person name="Morgenstern I."/>
            <person name="Morin E."/>
            <person name="Murat C."/>
            <person name="Nagy L.G."/>
            <person name="Nolan M."/>
            <person name="Ohm R.A."/>
            <person name="Patyshakuliyeva A."/>
            <person name="Rokas A."/>
            <person name="Ruiz-Duenas F.J."/>
            <person name="Sabat G."/>
            <person name="Salamov A."/>
            <person name="Samejima M."/>
            <person name="Schmutz J."/>
            <person name="Slot J.C."/>
            <person name="St John F."/>
            <person name="Stenlid J."/>
            <person name="Sun H."/>
            <person name="Sun S."/>
            <person name="Syed K."/>
            <person name="Tsang A."/>
            <person name="Wiebenga A."/>
            <person name="Young D."/>
            <person name="Pisabarro A."/>
            <person name="Eastwood D.C."/>
            <person name="Martin F."/>
            <person name="Cullen D."/>
            <person name="Grigoriev I.V."/>
            <person name="Hibbett D.S."/>
        </authorList>
    </citation>
    <scope>NUCLEOTIDE SEQUENCE [LARGE SCALE GENOMIC DNA]</scope>
    <source>
        <strain evidence="1 2">DJM-731 SS1</strain>
    </source>
</reference>
<evidence type="ECO:0000313" key="1">
    <source>
        <dbReference type="EMBL" id="EJT99185.1"/>
    </source>
</evidence>
<dbReference type="RefSeq" id="XP_040626083.1">
    <property type="nucleotide sequence ID" value="XM_040773400.1"/>
</dbReference>
<gene>
    <name evidence="1" type="ORF">DACRYDRAFT_23803</name>
</gene>
<dbReference type="Proteomes" id="UP000030653">
    <property type="component" value="Unassembled WGS sequence"/>
</dbReference>
<name>M5FQL7_DACPD</name>
<dbReference type="HOGENOM" id="CLU_2497858_0_0_1"/>
<accession>M5FQL7</accession>
<proteinExistence type="predicted"/>
<sequence length="86" mass="9427">MRPFSSRTSSLISLTQRRCPLSYALCHVNSGEHGILPEILGSNHKWPCESVNNITGGLSPKGALVDDVWTSATRRVCWNESDQDAA</sequence>